<dbReference type="InterPro" id="IPR001214">
    <property type="entry name" value="SET_dom"/>
</dbReference>
<evidence type="ECO:0000259" key="1">
    <source>
        <dbReference type="PROSITE" id="PS50280"/>
    </source>
</evidence>
<evidence type="ECO:0000313" key="2">
    <source>
        <dbReference type="EMBL" id="CAK0893079.1"/>
    </source>
</evidence>
<dbReference type="CDD" id="cd20071">
    <property type="entry name" value="SET_SMYD"/>
    <property type="match status" value="1"/>
</dbReference>
<dbReference type="PANTHER" id="PTHR12197:SF292">
    <property type="entry name" value="SET DOMAIN-CONTAINING PROTEIN"/>
    <property type="match status" value="1"/>
</dbReference>
<protein>
    <recommendedName>
        <fullName evidence="1">SET domain-containing protein</fullName>
    </recommendedName>
</protein>
<keyword evidence="3" id="KW-1185">Reference proteome</keyword>
<dbReference type="InterPro" id="IPR046341">
    <property type="entry name" value="SET_dom_sf"/>
</dbReference>
<dbReference type="SMART" id="SM00317">
    <property type="entry name" value="SET"/>
    <property type="match status" value="1"/>
</dbReference>
<name>A0ABN9X563_9DINO</name>
<dbReference type="Gene3D" id="2.170.270.10">
    <property type="entry name" value="SET domain"/>
    <property type="match status" value="1"/>
</dbReference>
<sequence length="457" mass="48789">MAVPQDDSAAAVTEYAREHAEGRLRCGMAEGKGRVLLAAVPWEAGDVVLTEEPLHLVQEEPGKAAFQDLVAFCEAEELDENPVWYWAALRSLTLEELGGVGLARWAPLGPERQRRLRLLCSSGGKGHGCAVARRFAPRLPDPRGLDELVQAWILNGFSFSDRPFGVALFFLASFCSHSCRPNACWHLDADGRFVLRARRRIEAGEEVTIAYLDERALLDCAELRRAGLFTSKAFWCACERCCLPDACRGFSCPGCAVGLVLARPAGPAPGARGLSHQPLVGATCGGCGRSVGPEEAQQLLCRELCVQGLLARWEDAPPTQEDAEQAAELLQGFAQHSLAERAWQQLAWLHGERGRWGPQLELLLASSRFCAAAYPGMSGAHAWALEAYADGLAAAAQRGSGGAGGAGDVGPVLAQAACAYEQALEVLSAMFGGGFGYAGGVRTKLEYVGRLTDLVGA</sequence>
<comment type="caution">
    <text evidence="2">The sequence shown here is derived from an EMBL/GenBank/DDBJ whole genome shotgun (WGS) entry which is preliminary data.</text>
</comment>
<dbReference type="PANTHER" id="PTHR12197">
    <property type="entry name" value="HISTONE-LYSINE N-METHYLTRANSFERASE SMYD"/>
    <property type="match status" value="1"/>
</dbReference>
<dbReference type="InterPro" id="IPR050869">
    <property type="entry name" value="H3K4_H4K5_MeTrfase"/>
</dbReference>
<dbReference type="EMBL" id="CAUYUJ010019706">
    <property type="protein sequence ID" value="CAK0893079.1"/>
    <property type="molecule type" value="Genomic_DNA"/>
</dbReference>
<accession>A0ABN9X563</accession>
<dbReference type="Proteomes" id="UP001189429">
    <property type="component" value="Unassembled WGS sequence"/>
</dbReference>
<feature type="domain" description="SET" evidence="1">
    <location>
        <begin position="114"/>
        <end position="212"/>
    </location>
</feature>
<dbReference type="SUPFAM" id="SSF82199">
    <property type="entry name" value="SET domain"/>
    <property type="match status" value="1"/>
</dbReference>
<gene>
    <name evidence="2" type="ORF">PCOR1329_LOCUS72545</name>
</gene>
<dbReference type="Pfam" id="PF00856">
    <property type="entry name" value="SET"/>
    <property type="match status" value="1"/>
</dbReference>
<proteinExistence type="predicted"/>
<dbReference type="PROSITE" id="PS50280">
    <property type="entry name" value="SET"/>
    <property type="match status" value="1"/>
</dbReference>
<reference evidence="2" key="1">
    <citation type="submission" date="2023-10" db="EMBL/GenBank/DDBJ databases">
        <authorList>
            <person name="Chen Y."/>
            <person name="Shah S."/>
            <person name="Dougan E. K."/>
            <person name="Thang M."/>
            <person name="Chan C."/>
        </authorList>
    </citation>
    <scope>NUCLEOTIDE SEQUENCE [LARGE SCALE GENOMIC DNA]</scope>
</reference>
<evidence type="ECO:0000313" key="3">
    <source>
        <dbReference type="Proteomes" id="UP001189429"/>
    </source>
</evidence>
<organism evidence="2 3">
    <name type="scientific">Prorocentrum cordatum</name>
    <dbReference type="NCBI Taxonomy" id="2364126"/>
    <lineage>
        <taxon>Eukaryota</taxon>
        <taxon>Sar</taxon>
        <taxon>Alveolata</taxon>
        <taxon>Dinophyceae</taxon>
        <taxon>Prorocentrales</taxon>
        <taxon>Prorocentraceae</taxon>
        <taxon>Prorocentrum</taxon>
    </lineage>
</organism>